<evidence type="ECO:0000313" key="1">
    <source>
        <dbReference type="EMBL" id="MDT0345803.1"/>
    </source>
</evidence>
<dbReference type="EMBL" id="JAVREL010000016">
    <property type="protein sequence ID" value="MDT0345803.1"/>
    <property type="molecule type" value="Genomic_DNA"/>
</dbReference>
<reference evidence="2" key="1">
    <citation type="submission" date="2023-07" db="EMBL/GenBank/DDBJ databases">
        <title>30 novel species of actinomycetes from the DSMZ collection.</title>
        <authorList>
            <person name="Nouioui I."/>
        </authorList>
    </citation>
    <scope>NUCLEOTIDE SEQUENCE [LARGE SCALE GENOMIC DNA]</scope>
    <source>
        <strain evidence="2">DSM 44938</strain>
    </source>
</reference>
<accession>A0ABU2MYC2</accession>
<comment type="caution">
    <text evidence="1">The sequence shown here is derived from an EMBL/GenBank/DDBJ whole genome shotgun (WGS) entry which is preliminary data.</text>
</comment>
<name>A0ABU2MYC2_9ACTN</name>
<organism evidence="1 2">
    <name type="scientific">Streptomyces litchfieldiae</name>
    <dbReference type="NCBI Taxonomy" id="3075543"/>
    <lineage>
        <taxon>Bacteria</taxon>
        <taxon>Bacillati</taxon>
        <taxon>Actinomycetota</taxon>
        <taxon>Actinomycetes</taxon>
        <taxon>Kitasatosporales</taxon>
        <taxon>Streptomycetaceae</taxon>
        <taxon>Streptomyces</taxon>
    </lineage>
</organism>
<evidence type="ECO:0000313" key="2">
    <source>
        <dbReference type="Proteomes" id="UP001183246"/>
    </source>
</evidence>
<dbReference type="RefSeq" id="WP_311706936.1">
    <property type="nucleotide sequence ID" value="NZ_JAVREL010000016.1"/>
</dbReference>
<keyword evidence="2" id="KW-1185">Reference proteome</keyword>
<sequence>MSNSASAPLRRHSRPFGLTLAVPTGGSSVEGLIPVLSLCPERQVTVTSEGEPFIHAPSMKSAFETVSQTQEDMQLFDDKTNDKD</sequence>
<gene>
    <name evidence="1" type="primary">tgmA</name>
    <name evidence="1" type="ORF">RM590_24900</name>
</gene>
<proteinExistence type="predicted"/>
<dbReference type="InterPro" id="IPR026496">
    <property type="entry name" value="GRASP_targ"/>
</dbReference>
<dbReference type="Proteomes" id="UP001183246">
    <property type="component" value="Unassembled WGS sequence"/>
</dbReference>
<protein>
    <submittedName>
        <fullName evidence="1">ATP-grasp-modified RiPP</fullName>
    </submittedName>
</protein>
<dbReference type="NCBIfam" id="TIGR04186">
    <property type="entry name" value="GRASP_targ"/>
    <property type="match status" value="1"/>
</dbReference>